<dbReference type="Proteomes" id="UP000054937">
    <property type="component" value="Unassembled WGS sequence"/>
</dbReference>
<name>A0A0V0QLG7_PSEPJ</name>
<proteinExistence type="predicted"/>
<comment type="caution">
    <text evidence="3">The sequence shown here is derived from an EMBL/GenBank/DDBJ whole genome shotgun (WGS) entry which is preliminary data.</text>
</comment>
<accession>A0A0V0QLG7</accession>
<feature type="signal peptide" evidence="2">
    <location>
        <begin position="1"/>
        <end position="25"/>
    </location>
</feature>
<reference evidence="3 4" key="1">
    <citation type="journal article" date="2015" name="Sci. Rep.">
        <title>Genome of the facultative scuticociliatosis pathogen Pseudocohnilembus persalinus provides insight into its virulence through horizontal gene transfer.</title>
        <authorList>
            <person name="Xiong J."/>
            <person name="Wang G."/>
            <person name="Cheng J."/>
            <person name="Tian M."/>
            <person name="Pan X."/>
            <person name="Warren A."/>
            <person name="Jiang C."/>
            <person name="Yuan D."/>
            <person name="Miao W."/>
        </authorList>
    </citation>
    <scope>NUCLEOTIDE SEQUENCE [LARGE SCALE GENOMIC DNA]</scope>
    <source>
        <strain evidence="3">36N120E</strain>
    </source>
</reference>
<sequence>MKTNNLFKLILLIGLAFCLASAVEGEQCTSAADCDENEICFDGSFCARTCEDDSDCIDEVFNTCSVDFLCDPETPEEDVEDVEGEEDLLEGEEQVEEQEDDDDDMIDDKEDEEDDDDVDVESGNVLYLSVAIVVACLLSVV</sequence>
<organism evidence="3 4">
    <name type="scientific">Pseudocohnilembus persalinus</name>
    <name type="common">Ciliate</name>
    <dbReference type="NCBI Taxonomy" id="266149"/>
    <lineage>
        <taxon>Eukaryota</taxon>
        <taxon>Sar</taxon>
        <taxon>Alveolata</taxon>
        <taxon>Ciliophora</taxon>
        <taxon>Intramacronucleata</taxon>
        <taxon>Oligohymenophorea</taxon>
        <taxon>Scuticociliatia</taxon>
        <taxon>Philasterida</taxon>
        <taxon>Pseudocohnilembidae</taxon>
        <taxon>Pseudocohnilembus</taxon>
    </lineage>
</organism>
<evidence type="ECO:0000256" key="2">
    <source>
        <dbReference type="SAM" id="SignalP"/>
    </source>
</evidence>
<protein>
    <submittedName>
        <fullName evidence="3">Uncharacterized protein</fullName>
    </submittedName>
</protein>
<dbReference type="EMBL" id="LDAU01000145">
    <property type="protein sequence ID" value="KRX03060.1"/>
    <property type="molecule type" value="Genomic_DNA"/>
</dbReference>
<evidence type="ECO:0000256" key="1">
    <source>
        <dbReference type="SAM" id="MobiDB-lite"/>
    </source>
</evidence>
<keyword evidence="4" id="KW-1185">Reference proteome</keyword>
<evidence type="ECO:0000313" key="4">
    <source>
        <dbReference type="Proteomes" id="UP000054937"/>
    </source>
</evidence>
<feature type="chain" id="PRO_5006867490" evidence="2">
    <location>
        <begin position="26"/>
        <end position="141"/>
    </location>
</feature>
<dbReference type="InParanoid" id="A0A0V0QLG7"/>
<evidence type="ECO:0000313" key="3">
    <source>
        <dbReference type="EMBL" id="KRX03060.1"/>
    </source>
</evidence>
<dbReference type="AlphaFoldDB" id="A0A0V0QLG7"/>
<feature type="compositionally biased region" description="Acidic residues" evidence="1">
    <location>
        <begin position="74"/>
        <end position="120"/>
    </location>
</feature>
<gene>
    <name evidence="3" type="ORF">PPERSA_08135</name>
</gene>
<feature type="region of interest" description="Disordered" evidence="1">
    <location>
        <begin position="74"/>
        <end position="121"/>
    </location>
</feature>
<keyword evidence="2" id="KW-0732">Signal</keyword>